<comment type="caution">
    <text evidence="2">The sequence shown here is derived from an EMBL/GenBank/DDBJ whole genome shotgun (WGS) entry which is preliminary data.</text>
</comment>
<evidence type="ECO:0000313" key="2">
    <source>
        <dbReference type="EMBL" id="KCZ70559.1"/>
    </source>
</evidence>
<name>A0A062V426_9EURY</name>
<keyword evidence="3" id="KW-1185">Reference proteome</keyword>
<sequence length="189" mass="21555">MAILKDVGETLKALLQQGISELSADDSITFDSPADIESTTTPKLSVFLYQIVESSYLRNTGSEPVGIDRMRYPPLTLDLHYIFTPYAKNREIELIILEKLMQIFYDSPVLREEMLMGSLKGSGNDEIRIVPDNLTLDDVNKLWERFPNKAFKISPSYILTPVRVPSGRPPVRISRVMEKDIDLYRMGKK</sequence>
<dbReference type="RefSeq" id="WP_048092248.1">
    <property type="nucleotide sequence ID" value="NZ_JMIY01000007.1"/>
</dbReference>
<accession>A0A062V426</accession>
<dbReference type="AlphaFoldDB" id="A0A062V426"/>
<dbReference type="InterPro" id="IPR025351">
    <property type="entry name" value="Pvc16_N"/>
</dbReference>
<dbReference type="Proteomes" id="UP000027153">
    <property type="component" value="Unassembled WGS sequence"/>
</dbReference>
<dbReference type="Pfam" id="PF14065">
    <property type="entry name" value="Pvc16_N"/>
    <property type="match status" value="1"/>
</dbReference>
<dbReference type="OrthoDB" id="142534at2157"/>
<evidence type="ECO:0000259" key="1">
    <source>
        <dbReference type="Pfam" id="PF14065"/>
    </source>
</evidence>
<evidence type="ECO:0000313" key="3">
    <source>
        <dbReference type="Proteomes" id="UP000027153"/>
    </source>
</evidence>
<protein>
    <recommendedName>
        <fullName evidence="1">Pvc16 N-terminal domain-containing protein</fullName>
    </recommendedName>
</protein>
<reference evidence="2 3" key="1">
    <citation type="journal article" date="2013" name="Nature">
        <title>Anaerobic oxidation of methane coupled to nitrate reduction in a novel archaeal lineage.</title>
        <authorList>
            <person name="Haroon M.F."/>
            <person name="Hu S."/>
            <person name="Shi Y."/>
            <person name="Imelfort M."/>
            <person name="Keller J."/>
            <person name="Hugenholtz P."/>
            <person name="Yuan Z."/>
            <person name="Tyson G.W."/>
        </authorList>
    </citation>
    <scope>NUCLEOTIDE SEQUENCE [LARGE SCALE GENOMIC DNA]</scope>
    <source>
        <strain evidence="2 3">ANME-2d</strain>
    </source>
</reference>
<proteinExistence type="predicted"/>
<feature type="domain" description="Pvc16 N-terminal" evidence="1">
    <location>
        <begin position="6"/>
        <end position="175"/>
    </location>
</feature>
<organism evidence="2 3">
    <name type="scientific">Candidatus Methanoperedens nitratireducens</name>
    <dbReference type="NCBI Taxonomy" id="1392998"/>
    <lineage>
        <taxon>Archaea</taxon>
        <taxon>Methanobacteriati</taxon>
        <taxon>Methanobacteriota</taxon>
        <taxon>Stenosarchaea group</taxon>
        <taxon>Methanomicrobia</taxon>
        <taxon>Methanosarcinales</taxon>
        <taxon>ANME-2 cluster</taxon>
        <taxon>Candidatus Methanoperedentaceae</taxon>
        <taxon>Candidatus Methanoperedens</taxon>
    </lineage>
</organism>
<gene>
    <name evidence="2" type="ORF">ANME2D_02579</name>
</gene>
<dbReference type="EMBL" id="JMIY01000007">
    <property type="protein sequence ID" value="KCZ70559.1"/>
    <property type="molecule type" value="Genomic_DNA"/>
</dbReference>